<dbReference type="InterPro" id="IPR003695">
    <property type="entry name" value="Ppx_GppA_N"/>
</dbReference>
<accession>A0A9N9Q2V1</accession>
<feature type="domain" description="RTG2 C-terminal" evidence="2">
    <location>
        <begin position="377"/>
        <end position="558"/>
    </location>
</feature>
<dbReference type="InterPro" id="IPR043129">
    <property type="entry name" value="ATPase_NBD"/>
</dbReference>
<dbReference type="FunFam" id="3.30.420.40:FF:000191">
    <property type="entry name" value="Retrograde regulation protein 2"/>
    <property type="match status" value="1"/>
</dbReference>
<evidence type="ECO:0000313" key="3">
    <source>
        <dbReference type="EMBL" id="CAG8973124.1"/>
    </source>
</evidence>
<evidence type="ECO:0000259" key="2">
    <source>
        <dbReference type="Pfam" id="PF23566"/>
    </source>
</evidence>
<dbReference type="PANTHER" id="PTHR30005:SF0">
    <property type="entry name" value="RETROGRADE REGULATION PROTEIN 2"/>
    <property type="match status" value="1"/>
</dbReference>
<name>A0A9N9Q2V1_9HELO</name>
<gene>
    <name evidence="3" type="ORF">HYALB_00007601</name>
</gene>
<dbReference type="OrthoDB" id="2014654at2759"/>
<dbReference type="EMBL" id="CAJVRM010000063">
    <property type="protein sequence ID" value="CAG8973124.1"/>
    <property type="molecule type" value="Genomic_DNA"/>
</dbReference>
<dbReference type="AlphaFoldDB" id="A0A9N9Q2V1"/>
<comment type="caution">
    <text evidence="3">The sequence shown here is derived from an EMBL/GenBank/DDBJ whole genome shotgun (WGS) entry which is preliminary data.</text>
</comment>
<dbReference type="Gene3D" id="3.30.420.150">
    <property type="entry name" value="Exopolyphosphatase. Domain 2"/>
    <property type="match status" value="1"/>
</dbReference>
<reference evidence="3" key="1">
    <citation type="submission" date="2021-07" db="EMBL/GenBank/DDBJ databases">
        <authorList>
            <person name="Durling M."/>
        </authorList>
    </citation>
    <scope>NUCLEOTIDE SEQUENCE</scope>
</reference>
<dbReference type="PANTHER" id="PTHR30005">
    <property type="entry name" value="EXOPOLYPHOSPHATASE"/>
    <property type="match status" value="1"/>
</dbReference>
<dbReference type="InterPro" id="IPR050273">
    <property type="entry name" value="GppA/Ppx_hydrolase"/>
</dbReference>
<keyword evidence="4" id="KW-1185">Reference proteome</keyword>
<feature type="domain" description="Ppx/GppA phosphatase N-terminal" evidence="1">
    <location>
        <begin position="54"/>
        <end position="356"/>
    </location>
</feature>
<sequence length="572" mass="62313">MSAAMGEIITISNFATKISRVSPEASSTLYGLVDMGSNGIRFSISDLALPTSRALNCIYRERAGISLYDALHESTADAKPFHFSPDTINRVAQTMARFRKICDGYGVQQTNTSVFATEAMRTAKNRDEMLGAIKEASGLVVDILSPNMESLFGAMGARSGFHHVDGLFMDLGGGSVQMTYVNSTEHPNYDILAAEAATSMPFGAAKLTAALPAQDEGQTAKKELRSLMKETFEGLKSRFSRLKQQAEHDDGITIYFCGGGFRGYGSMLMHTEKMRYPIPAIGGYTTPGERFVKWREMLHVNKSEEGKIYGLSKRRREQFPAIATVVEALVDAVPKIKQVVFCSGGNREGVLYMKLPPELRETNPLSLIPGNVASDNNAATDAIVTAIQSGMTKESPAIFSSEILKYIAHSSWQEMGDRDSANSAKSLHDPISGSLAGFPGLTHELRAVIALTMCSRWGSDLGPKDKELAESLQLLIGHELSFWCRYVGCLVRMLAHVMPAAPVSEEVIQNHISLKPDVTYGLGKKGHKVGIRLRIELGPGATGLAAGEIEKYFDKIAKGLKVDWKVEAEVKE</sequence>
<proteinExistence type="predicted"/>
<dbReference type="Proteomes" id="UP000701801">
    <property type="component" value="Unassembled WGS sequence"/>
</dbReference>
<dbReference type="InterPro" id="IPR057512">
    <property type="entry name" value="RTG2_C"/>
</dbReference>
<organism evidence="3 4">
    <name type="scientific">Hymenoscyphus albidus</name>
    <dbReference type="NCBI Taxonomy" id="595503"/>
    <lineage>
        <taxon>Eukaryota</taxon>
        <taxon>Fungi</taxon>
        <taxon>Dikarya</taxon>
        <taxon>Ascomycota</taxon>
        <taxon>Pezizomycotina</taxon>
        <taxon>Leotiomycetes</taxon>
        <taxon>Helotiales</taxon>
        <taxon>Helotiaceae</taxon>
        <taxon>Hymenoscyphus</taxon>
    </lineage>
</organism>
<dbReference type="SUPFAM" id="SSF53067">
    <property type="entry name" value="Actin-like ATPase domain"/>
    <property type="match status" value="2"/>
</dbReference>
<evidence type="ECO:0000313" key="4">
    <source>
        <dbReference type="Proteomes" id="UP000701801"/>
    </source>
</evidence>
<protein>
    <recommendedName>
        <fullName evidence="5">Ppx/GppA phosphatase domain-containing protein</fullName>
    </recommendedName>
</protein>
<dbReference type="GO" id="GO:0006357">
    <property type="term" value="P:regulation of transcription by RNA polymerase II"/>
    <property type="evidence" value="ECO:0007669"/>
    <property type="project" value="TreeGrafter"/>
</dbReference>
<evidence type="ECO:0008006" key="5">
    <source>
        <dbReference type="Google" id="ProtNLM"/>
    </source>
</evidence>
<evidence type="ECO:0000259" key="1">
    <source>
        <dbReference type="Pfam" id="PF02541"/>
    </source>
</evidence>
<dbReference type="Gene3D" id="3.30.420.40">
    <property type="match status" value="1"/>
</dbReference>
<dbReference type="Pfam" id="PF02541">
    <property type="entry name" value="Ppx-GppA"/>
    <property type="match status" value="1"/>
</dbReference>
<dbReference type="Pfam" id="PF23566">
    <property type="entry name" value="RTG2_C"/>
    <property type="match status" value="1"/>
</dbReference>